<reference evidence="2" key="1">
    <citation type="submission" date="2023-10" db="EMBL/GenBank/DDBJ databases">
        <authorList>
            <person name="Chen Y."/>
            <person name="Shah S."/>
            <person name="Dougan E. K."/>
            <person name="Thang M."/>
            <person name="Chan C."/>
        </authorList>
    </citation>
    <scope>NUCLEOTIDE SEQUENCE [LARGE SCALE GENOMIC DNA]</scope>
</reference>
<sequence>MSDLRGGAHGLVLPAGATASSSSSARGFRSEAAASVSEGGCGCCGRRQAAPFSQARCMCPACKSYRGRTTSYCALLSLGERTLAHKTATTVSIPPMRAVRPLDRSVRLTATLAGELVDDLAAAYSQGWFQERVHTCKRDSGYEHAIFLARLPDLALQVQGPVLQKWGFEPSMHGVREMAAALRSLTDSGPELPAWLRERQDQCLELLHFSKARGRQAQSLGDPRGFCESAVRPPGGATPSAFRSPGRWAQRRSKKFSRSFEWSCSCRASLYCGGREGEVRPQG</sequence>
<evidence type="ECO:0000256" key="1">
    <source>
        <dbReference type="SAM" id="MobiDB-lite"/>
    </source>
</evidence>
<comment type="caution">
    <text evidence="2">The sequence shown here is derived from an EMBL/GenBank/DDBJ whole genome shotgun (WGS) entry which is preliminary data.</text>
</comment>
<organism evidence="2 3">
    <name type="scientific">Prorocentrum cordatum</name>
    <dbReference type="NCBI Taxonomy" id="2364126"/>
    <lineage>
        <taxon>Eukaryota</taxon>
        <taxon>Sar</taxon>
        <taxon>Alveolata</taxon>
        <taxon>Dinophyceae</taxon>
        <taxon>Prorocentrales</taxon>
        <taxon>Prorocentraceae</taxon>
        <taxon>Prorocentrum</taxon>
    </lineage>
</organism>
<dbReference type="EMBL" id="CAUYUJ010010069">
    <property type="protein sequence ID" value="CAK0828498.1"/>
    <property type="molecule type" value="Genomic_DNA"/>
</dbReference>
<keyword evidence="3" id="KW-1185">Reference proteome</keyword>
<dbReference type="Proteomes" id="UP001189429">
    <property type="component" value="Unassembled WGS sequence"/>
</dbReference>
<protein>
    <recommendedName>
        <fullName evidence="4">Protein C10</fullName>
    </recommendedName>
</protein>
<proteinExistence type="predicted"/>
<evidence type="ECO:0000313" key="3">
    <source>
        <dbReference type="Proteomes" id="UP001189429"/>
    </source>
</evidence>
<feature type="region of interest" description="Disordered" evidence="1">
    <location>
        <begin position="225"/>
        <end position="248"/>
    </location>
</feature>
<evidence type="ECO:0008006" key="4">
    <source>
        <dbReference type="Google" id="ProtNLM"/>
    </source>
</evidence>
<evidence type="ECO:0000313" key="2">
    <source>
        <dbReference type="EMBL" id="CAK0828498.1"/>
    </source>
</evidence>
<gene>
    <name evidence="2" type="ORF">PCOR1329_LOCUS27702</name>
</gene>
<accession>A0ABN9SDK3</accession>
<name>A0ABN9SDK3_9DINO</name>